<name>A0ABW3CCD9_9ACTN</name>
<evidence type="ECO:0000256" key="1">
    <source>
        <dbReference type="SAM" id="Phobius"/>
    </source>
</evidence>
<dbReference type="EMBL" id="JBHTIR010000954">
    <property type="protein sequence ID" value="MFD0851978.1"/>
    <property type="molecule type" value="Genomic_DNA"/>
</dbReference>
<keyword evidence="3" id="KW-1185">Reference proteome</keyword>
<sequence length="83" mass="8922">MTWDSRTPNTVFRRLPVQQATGQFYGGRHRLRVVYRTRDLVVLGLGVMIGAGIFKISMVEAASSAGPAVILSFLVAGGVCLLA</sequence>
<dbReference type="Proteomes" id="UP001597083">
    <property type="component" value="Unassembled WGS sequence"/>
</dbReference>
<feature type="transmembrane region" description="Helical" evidence="1">
    <location>
        <begin position="64"/>
        <end position="82"/>
    </location>
</feature>
<evidence type="ECO:0000313" key="3">
    <source>
        <dbReference type="Proteomes" id="UP001597083"/>
    </source>
</evidence>
<protein>
    <submittedName>
        <fullName evidence="2">Amino acid permease-associated protein</fullName>
    </submittedName>
</protein>
<comment type="caution">
    <text evidence="2">The sequence shown here is derived from an EMBL/GenBank/DDBJ whole genome shotgun (WGS) entry which is preliminary data.</text>
</comment>
<organism evidence="2 3">
    <name type="scientific">Actinomadura adrarensis</name>
    <dbReference type="NCBI Taxonomy" id="1819600"/>
    <lineage>
        <taxon>Bacteria</taxon>
        <taxon>Bacillati</taxon>
        <taxon>Actinomycetota</taxon>
        <taxon>Actinomycetes</taxon>
        <taxon>Streptosporangiales</taxon>
        <taxon>Thermomonosporaceae</taxon>
        <taxon>Actinomadura</taxon>
    </lineage>
</organism>
<reference evidence="3" key="1">
    <citation type="journal article" date="2019" name="Int. J. Syst. Evol. Microbiol.">
        <title>The Global Catalogue of Microorganisms (GCM) 10K type strain sequencing project: providing services to taxonomists for standard genome sequencing and annotation.</title>
        <authorList>
            <consortium name="The Broad Institute Genomics Platform"/>
            <consortium name="The Broad Institute Genome Sequencing Center for Infectious Disease"/>
            <person name="Wu L."/>
            <person name="Ma J."/>
        </authorList>
    </citation>
    <scope>NUCLEOTIDE SEQUENCE [LARGE SCALE GENOMIC DNA]</scope>
    <source>
        <strain evidence="3">JCM 31696</strain>
    </source>
</reference>
<dbReference type="Gene3D" id="1.20.1740.10">
    <property type="entry name" value="Amino acid/polyamine transporter I"/>
    <property type="match status" value="1"/>
</dbReference>
<feature type="transmembrane region" description="Helical" evidence="1">
    <location>
        <begin position="40"/>
        <end position="58"/>
    </location>
</feature>
<keyword evidence="1" id="KW-1133">Transmembrane helix</keyword>
<keyword evidence="1" id="KW-0472">Membrane</keyword>
<accession>A0ABW3CCD9</accession>
<gene>
    <name evidence="2" type="ORF">ACFQ07_07080</name>
</gene>
<proteinExistence type="predicted"/>
<evidence type="ECO:0000313" key="2">
    <source>
        <dbReference type="EMBL" id="MFD0851978.1"/>
    </source>
</evidence>
<keyword evidence="1" id="KW-0812">Transmembrane</keyword>
<feature type="non-terminal residue" evidence="2">
    <location>
        <position position="83"/>
    </location>
</feature>